<evidence type="ECO:0000313" key="2">
    <source>
        <dbReference type="WBParaSite" id="jg6378"/>
    </source>
</evidence>
<dbReference type="WBParaSite" id="jg6378">
    <property type="protein sequence ID" value="jg6378"/>
    <property type="gene ID" value="jg6378"/>
</dbReference>
<reference evidence="2" key="1">
    <citation type="submission" date="2022-11" db="UniProtKB">
        <authorList>
            <consortium name="WormBaseParasite"/>
        </authorList>
    </citation>
    <scope>IDENTIFICATION</scope>
</reference>
<dbReference type="Proteomes" id="UP000887574">
    <property type="component" value="Unplaced"/>
</dbReference>
<protein>
    <submittedName>
        <fullName evidence="2">Uncharacterized protein</fullName>
    </submittedName>
</protein>
<sequence>MRHLHTGEMRGVIKVRGITLDEKGAVQVVPSMAVESPNFGDVVFMQDGAPPHWDLKSRAKVYKIHLSSRSNKVFSAIGPGKLYLTDAKQIESMNNGIELRPGLKKGVRIVSNNGKHVRRKTSPFFKSQNLLQTIKEVNGGRIPASEAEWTHVLLLCRRNSMHPNDRLANVMQRAEQLNIFSPSNKILSSFGVKVVKDSNEVVIGVRHPLKYSSETVSPRLRILLQ</sequence>
<keyword evidence="1" id="KW-1185">Reference proteome</keyword>
<name>A0A915EIK3_9BILA</name>
<dbReference type="AlphaFoldDB" id="A0A915EIK3"/>
<proteinExistence type="predicted"/>
<evidence type="ECO:0000313" key="1">
    <source>
        <dbReference type="Proteomes" id="UP000887574"/>
    </source>
</evidence>
<organism evidence="1 2">
    <name type="scientific">Ditylenchus dipsaci</name>
    <dbReference type="NCBI Taxonomy" id="166011"/>
    <lineage>
        <taxon>Eukaryota</taxon>
        <taxon>Metazoa</taxon>
        <taxon>Ecdysozoa</taxon>
        <taxon>Nematoda</taxon>
        <taxon>Chromadorea</taxon>
        <taxon>Rhabditida</taxon>
        <taxon>Tylenchina</taxon>
        <taxon>Tylenchomorpha</taxon>
        <taxon>Sphaerularioidea</taxon>
        <taxon>Anguinidae</taxon>
        <taxon>Anguininae</taxon>
        <taxon>Ditylenchus</taxon>
    </lineage>
</organism>
<accession>A0A915EIK3</accession>